<proteinExistence type="predicted"/>
<dbReference type="RefSeq" id="WP_092445169.1">
    <property type="nucleotide sequence ID" value="NZ_LT629774.1"/>
</dbReference>
<feature type="transmembrane region" description="Helical" evidence="6">
    <location>
        <begin position="117"/>
        <end position="140"/>
    </location>
</feature>
<feature type="transmembrane region" description="Helical" evidence="6">
    <location>
        <begin position="21"/>
        <end position="38"/>
    </location>
</feature>
<evidence type="ECO:0000256" key="6">
    <source>
        <dbReference type="SAM" id="Phobius"/>
    </source>
</evidence>
<dbReference type="InterPro" id="IPR050833">
    <property type="entry name" value="Poly_Biosynth_Transport"/>
</dbReference>
<dbReference type="PANTHER" id="PTHR30250:SF11">
    <property type="entry name" value="O-ANTIGEN TRANSPORTER-RELATED"/>
    <property type="match status" value="1"/>
</dbReference>
<keyword evidence="4 6" id="KW-1133">Transmembrane helix</keyword>
<dbReference type="Pfam" id="PF01943">
    <property type="entry name" value="Polysacc_synt"/>
    <property type="match status" value="1"/>
</dbReference>
<feature type="transmembrane region" description="Helical" evidence="6">
    <location>
        <begin position="401"/>
        <end position="420"/>
    </location>
</feature>
<feature type="transmembrane region" description="Helical" evidence="6">
    <location>
        <begin position="377"/>
        <end position="395"/>
    </location>
</feature>
<accession>A0A1H1QLK3</accession>
<feature type="transmembrane region" description="Helical" evidence="6">
    <location>
        <begin position="177"/>
        <end position="197"/>
    </location>
</feature>
<gene>
    <name evidence="7" type="ORF">SAMN04489797_1174</name>
</gene>
<evidence type="ECO:0000256" key="5">
    <source>
        <dbReference type="ARBA" id="ARBA00023136"/>
    </source>
</evidence>
<keyword evidence="2" id="KW-1003">Cell membrane</keyword>
<keyword evidence="3 6" id="KW-0812">Transmembrane</keyword>
<evidence type="ECO:0000256" key="3">
    <source>
        <dbReference type="ARBA" id="ARBA00022692"/>
    </source>
</evidence>
<dbReference type="AlphaFoldDB" id="A0A1H1QLK3"/>
<dbReference type="GO" id="GO:0005886">
    <property type="term" value="C:plasma membrane"/>
    <property type="evidence" value="ECO:0007669"/>
    <property type="project" value="UniProtKB-SubCell"/>
</dbReference>
<dbReference type="InterPro" id="IPR002797">
    <property type="entry name" value="Polysacc_synth"/>
</dbReference>
<sequence>MKKLLHKIIKEDNFLSLSGNLIIAFLGFCGFALLARSLETEEFAQWVLFISGGSLVEMLRYGITNNGLVRFLSGASAERRDQFIGANVIISVLATIVIALILIAFKQIFSNTIANSSYALFFNWYPILAFVNLPFNNALVVQQAKMKYDKILIIKAINSGLFFSFLVMNTFYLERSILDIILVFIGINAFTSLICILKSWDGITLFRRANKSTFKTLLNFGKYSTFTLIGTNLLRNADIFIISISPFGDVAVALFSIPLKLTEIQQIPLRSFTATAFPKMSKASLEMKTEKVKALFEVYSGALTYMFFALSLITFVFAKEFVILISGYQYLESSVMSIDIVSIVRILSVYGVLLPIDRMTGIGLDSINKPQINALKVLIMLSANIIGDFIAIYIFKSIEMVAVSTLVFTSLGIVVGFHFLNKNFSISLLEIFKQGNSFYKSLWLQFKAFRSKQATI</sequence>
<evidence type="ECO:0000256" key="4">
    <source>
        <dbReference type="ARBA" id="ARBA00022989"/>
    </source>
</evidence>
<organism evidence="7 8">
    <name type="scientific">Winogradskyella sediminis</name>
    <dbReference type="NCBI Taxonomy" id="1382466"/>
    <lineage>
        <taxon>Bacteria</taxon>
        <taxon>Pseudomonadati</taxon>
        <taxon>Bacteroidota</taxon>
        <taxon>Flavobacteriia</taxon>
        <taxon>Flavobacteriales</taxon>
        <taxon>Flavobacteriaceae</taxon>
        <taxon>Winogradskyella</taxon>
    </lineage>
</organism>
<protein>
    <submittedName>
        <fullName evidence="7">Membrane protein involved in the export of O-antigen and teichoic acid</fullName>
    </submittedName>
</protein>
<evidence type="ECO:0000256" key="2">
    <source>
        <dbReference type="ARBA" id="ARBA00022475"/>
    </source>
</evidence>
<keyword evidence="8" id="KW-1185">Reference proteome</keyword>
<keyword evidence="5 6" id="KW-0472">Membrane</keyword>
<evidence type="ECO:0000313" key="7">
    <source>
        <dbReference type="EMBL" id="SDS24217.1"/>
    </source>
</evidence>
<dbReference type="PANTHER" id="PTHR30250">
    <property type="entry name" value="PST FAMILY PREDICTED COLANIC ACID TRANSPORTER"/>
    <property type="match status" value="1"/>
</dbReference>
<comment type="subcellular location">
    <subcellularLocation>
        <location evidence="1">Cell membrane</location>
        <topology evidence="1">Multi-pass membrane protein</topology>
    </subcellularLocation>
</comment>
<dbReference type="STRING" id="1249933.SAMN04489797_1174"/>
<evidence type="ECO:0000256" key="1">
    <source>
        <dbReference type="ARBA" id="ARBA00004651"/>
    </source>
</evidence>
<feature type="transmembrane region" description="Helical" evidence="6">
    <location>
        <begin position="84"/>
        <end position="105"/>
    </location>
</feature>
<feature type="transmembrane region" description="Helical" evidence="6">
    <location>
        <begin position="294"/>
        <end position="318"/>
    </location>
</feature>
<evidence type="ECO:0000313" key="8">
    <source>
        <dbReference type="Proteomes" id="UP000198963"/>
    </source>
</evidence>
<reference evidence="7 8" key="1">
    <citation type="submission" date="2016-10" db="EMBL/GenBank/DDBJ databases">
        <authorList>
            <person name="Varghese N."/>
            <person name="Submissions S."/>
        </authorList>
    </citation>
    <scope>NUCLEOTIDE SEQUENCE [LARGE SCALE GENOMIC DNA]</scope>
    <source>
        <strain evidence="7 8">RHA_55</strain>
    </source>
</reference>
<feature type="transmembrane region" description="Helical" evidence="6">
    <location>
        <begin position="44"/>
        <end position="63"/>
    </location>
</feature>
<dbReference type="EMBL" id="LT629774">
    <property type="protein sequence ID" value="SDS24217.1"/>
    <property type="molecule type" value="Genomic_DNA"/>
</dbReference>
<name>A0A1H1QLK3_9FLAO</name>
<feature type="transmembrane region" description="Helical" evidence="6">
    <location>
        <begin position="152"/>
        <end position="171"/>
    </location>
</feature>
<feature type="transmembrane region" description="Helical" evidence="6">
    <location>
        <begin position="338"/>
        <end position="356"/>
    </location>
</feature>
<dbReference type="Proteomes" id="UP000198963">
    <property type="component" value="Chromosome I"/>
</dbReference>